<accession>A0A2R6A876</accession>
<proteinExistence type="predicted"/>
<reference evidence="1 2" key="1">
    <citation type="submission" date="2017-04" db="EMBL/GenBank/DDBJ databases">
        <title>Novel microbial lineages endemic to geothermal iron-oxide mats fill important gaps in the evolutionary history of Archaea.</title>
        <authorList>
            <person name="Jay Z.J."/>
            <person name="Beam J.P."/>
            <person name="Dlakic M."/>
            <person name="Rusch D.B."/>
            <person name="Kozubal M.A."/>
            <person name="Inskeep W.P."/>
        </authorList>
    </citation>
    <scope>NUCLEOTIDE SEQUENCE [LARGE SCALE GENOMIC DNA]</scope>
    <source>
        <strain evidence="1">OSP_D</strain>
    </source>
</reference>
<gene>
    <name evidence="1" type="ORF">B9Q01_07485</name>
</gene>
<protein>
    <submittedName>
        <fullName evidence="1">Uncharacterized protein</fullName>
    </submittedName>
</protein>
<evidence type="ECO:0000313" key="1">
    <source>
        <dbReference type="EMBL" id="PSN82611.1"/>
    </source>
</evidence>
<organism evidence="1 2">
    <name type="scientific">Candidatus Marsarchaeota G1 archaeon OSP_D</name>
    <dbReference type="NCBI Taxonomy" id="1978155"/>
    <lineage>
        <taxon>Archaea</taxon>
        <taxon>Candidatus Marsarchaeota</taxon>
        <taxon>Candidatus Marsarchaeota group 1</taxon>
    </lineage>
</organism>
<dbReference type="EMBL" id="NEXC01000062">
    <property type="protein sequence ID" value="PSN82611.1"/>
    <property type="molecule type" value="Genomic_DNA"/>
</dbReference>
<sequence length="82" mass="9475">MPLVHFLELFATWYTEWSDKNWAYPYRSVKGAKVPFRSVRMDSPLIQMFLQLPKMDIHTLAERAEVVPLGVGELTPVESDPP</sequence>
<dbReference type="Proteomes" id="UP000240880">
    <property type="component" value="Unassembled WGS sequence"/>
</dbReference>
<name>A0A2R6A876_9ARCH</name>
<dbReference type="AlphaFoldDB" id="A0A2R6A876"/>
<evidence type="ECO:0000313" key="2">
    <source>
        <dbReference type="Proteomes" id="UP000240880"/>
    </source>
</evidence>
<comment type="caution">
    <text evidence="1">The sequence shown here is derived from an EMBL/GenBank/DDBJ whole genome shotgun (WGS) entry which is preliminary data.</text>
</comment>